<evidence type="ECO:0000313" key="2">
    <source>
        <dbReference type="Proteomes" id="UP000240542"/>
    </source>
</evidence>
<proteinExistence type="predicted"/>
<dbReference type="EMBL" id="PYGA01000024">
    <property type="protein sequence ID" value="PSK89929.1"/>
    <property type="molecule type" value="Genomic_DNA"/>
</dbReference>
<organism evidence="1 2">
    <name type="scientific">Murinocardiopsis flavida</name>
    <dbReference type="NCBI Taxonomy" id="645275"/>
    <lineage>
        <taxon>Bacteria</taxon>
        <taxon>Bacillati</taxon>
        <taxon>Actinomycetota</taxon>
        <taxon>Actinomycetes</taxon>
        <taxon>Streptosporangiales</taxon>
        <taxon>Nocardiopsidaceae</taxon>
        <taxon>Murinocardiopsis</taxon>
    </lineage>
</organism>
<reference evidence="1 2" key="1">
    <citation type="submission" date="2018-03" db="EMBL/GenBank/DDBJ databases">
        <title>Genomic Encyclopedia of Archaeal and Bacterial Type Strains, Phase II (KMG-II): from individual species to whole genera.</title>
        <authorList>
            <person name="Goeker M."/>
        </authorList>
    </citation>
    <scope>NUCLEOTIDE SEQUENCE [LARGE SCALE GENOMIC DNA]</scope>
    <source>
        <strain evidence="1 2">DSM 45312</strain>
    </source>
</reference>
<accession>A0A2P8CY90</accession>
<name>A0A2P8CY90_9ACTN</name>
<comment type="caution">
    <text evidence="1">The sequence shown here is derived from an EMBL/GenBank/DDBJ whole genome shotgun (WGS) entry which is preliminary data.</text>
</comment>
<dbReference type="Pfam" id="PF19730">
    <property type="entry name" value="DUF6221"/>
    <property type="match status" value="1"/>
</dbReference>
<protein>
    <submittedName>
        <fullName evidence="1">Uncharacterized protein</fullName>
    </submittedName>
</protein>
<gene>
    <name evidence="1" type="ORF">CLV63_12433</name>
</gene>
<dbReference type="InterPro" id="IPR046193">
    <property type="entry name" value="DUF6221"/>
</dbReference>
<evidence type="ECO:0000313" key="1">
    <source>
        <dbReference type="EMBL" id="PSK89929.1"/>
    </source>
</evidence>
<keyword evidence="2" id="KW-1185">Reference proteome</keyword>
<sequence>MDDLIKFLRTVLDEDARTYATLLHRAADLPPGVHPAQLSADVEAKRTIVTAAEDAFDDSATTQGGVLACHEATLRRLAAAYDSDERYRQEWRP</sequence>
<dbReference type="AlphaFoldDB" id="A0A2P8CY90"/>
<dbReference type="RefSeq" id="WP_106585989.1">
    <property type="nucleotide sequence ID" value="NZ_PYGA01000024.1"/>
</dbReference>
<dbReference type="OrthoDB" id="4290974at2"/>
<dbReference type="Proteomes" id="UP000240542">
    <property type="component" value="Unassembled WGS sequence"/>
</dbReference>